<gene>
    <name evidence="10" type="ORF">AB675_6685</name>
</gene>
<evidence type="ECO:0000259" key="9">
    <source>
        <dbReference type="PROSITE" id="PS50048"/>
    </source>
</evidence>
<name>A0A0N1P2C2_9EURO</name>
<feature type="region of interest" description="Disordered" evidence="8">
    <location>
        <begin position="1"/>
        <end position="27"/>
    </location>
</feature>
<keyword evidence="5" id="KW-0804">Transcription</keyword>
<proteinExistence type="predicted"/>
<feature type="region of interest" description="Disordered" evidence="8">
    <location>
        <begin position="166"/>
        <end position="185"/>
    </location>
</feature>
<feature type="region of interest" description="Disordered" evidence="8">
    <location>
        <begin position="779"/>
        <end position="803"/>
    </location>
</feature>
<evidence type="ECO:0000256" key="6">
    <source>
        <dbReference type="ARBA" id="ARBA00023242"/>
    </source>
</evidence>
<keyword evidence="7" id="KW-0175">Coiled coil</keyword>
<dbReference type="GO" id="GO:0003677">
    <property type="term" value="F:DNA binding"/>
    <property type="evidence" value="ECO:0007669"/>
    <property type="project" value="UniProtKB-KW"/>
</dbReference>
<dbReference type="OrthoDB" id="5376052at2759"/>
<feature type="domain" description="Zn(2)-C6 fungal-type" evidence="9">
    <location>
        <begin position="30"/>
        <end position="60"/>
    </location>
</feature>
<keyword evidence="3" id="KW-0805">Transcription regulation</keyword>
<dbReference type="Gene3D" id="4.10.240.10">
    <property type="entry name" value="Zn(2)-C6 fungal-type DNA-binding domain"/>
    <property type="match status" value="1"/>
</dbReference>
<protein>
    <recommendedName>
        <fullName evidence="9">Zn(2)-C6 fungal-type domain-containing protein</fullName>
    </recommendedName>
</protein>
<dbReference type="RefSeq" id="XP_018003265.1">
    <property type="nucleotide sequence ID" value="XM_018146993.1"/>
</dbReference>
<dbReference type="Pfam" id="PF00172">
    <property type="entry name" value="Zn_clus"/>
    <property type="match status" value="1"/>
</dbReference>
<reference evidence="10 11" key="1">
    <citation type="submission" date="2015-06" db="EMBL/GenBank/DDBJ databases">
        <title>Draft genome of the ant-associated black yeast Phialophora attae CBS 131958.</title>
        <authorList>
            <person name="Moreno L.F."/>
            <person name="Stielow B.J."/>
            <person name="de Hoog S."/>
            <person name="Vicente V.A."/>
            <person name="Weiss V.A."/>
            <person name="de Vries M."/>
            <person name="Cruz L.M."/>
            <person name="Souza E.M."/>
        </authorList>
    </citation>
    <scope>NUCLEOTIDE SEQUENCE [LARGE SCALE GENOMIC DNA]</scope>
    <source>
        <strain evidence="10 11">CBS 131958</strain>
    </source>
</reference>
<dbReference type="Pfam" id="PF04082">
    <property type="entry name" value="Fungal_trans"/>
    <property type="match status" value="1"/>
</dbReference>
<dbReference type="GO" id="GO:0006351">
    <property type="term" value="P:DNA-templated transcription"/>
    <property type="evidence" value="ECO:0007669"/>
    <property type="project" value="InterPro"/>
</dbReference>
<dbReference type="GO" id="GO:0008270">
    <property type="term" value="F:zinc ion binding"/>
    <property type="evidence" value="ECO:0007669"/>
    <property type="project" value="InterPro"/>
</dbReference>
<dbReference type="PANTHER" id="PTHR47338">
    <property type="entry name" value="ZN(II)2CYS6 TRANSCRIPTION FACTOR (EUROFUNG)-RELATED"/>
    <property type="match status" value="1"/>
</dbReference>
<evidence type="ECO:0000256" key="3">
    <source>
        <dbReference type="ARBA" id="ARBA00023015"/>
    </source>
</evidence>
<dbReference type="STRING" id="1664694.A0A0N1P2C2"/>
<dbReference type="PROSITE" id="PS50048">
    <property type="entry name" value="ZN2_CY6_FUNGAL_2"/>
    <property type="match status" value="1"/>
</dbReference>
<feature type="compositionally biased region" description="Low complexity" evidence="8">
    <location>
        <begin position="691"/>
        <end position="701"/>
    </location>
</feature>
<evidence type="ECO:0000313" key="10">
    <source>
        <dbReference type="EMBL" id="KPI43302.1"/>
    </source>
</evidence>
<keyword evidence="6" id="KW-0539">Nucleus</keyword>
<feature type="region of interest" description="Disordered" evidence="8">
    <location>
        <begin position="100"/>
        <end position="160"/>
    </location>
</feature>
<evidence type="ECO:0000256" key="5">
    <source>
        <dbReference type="ARBA" id="ARBA00023163"/>
    </source>
</evidence>
<feature type="compositionally biased region" description="Acidic residues" evidence="8">
    <location>
        <begin position="1"/>
        <end position="12"/>
    </location>
</feature>
<evidence type="ECO:0000313" key="11">
    <source>
        <dbReference type="Proteomes" id="UP000038010"/>
    </source>
</evidence>
<evidence type="ECO:0000256" key="2">
    <source>
        <dbReference type="ARBA" id="ARBA00022723"/>
    </source>
</evidence>
<evidence type="ECO:0000256" key="1">
    <source>
        <dbReference type="ARBA" id="ARBA00004123"/>
    </source>
</evidence>
<dbReference type="SUPFAM" id="SSF57701">
    <property type="entry name" value="Zn2/Cys6 DNA-binding domain"/>
    <property type="match status" value="1"/>
</dbReference>
<feature type="region of interest" description="Disordered" evidence="8">
    <location>
        <begin position="651"/>
        <end position="715"/>
    </location>
</feature>
<organism evidence="10 11">
    <name type="scientific">Cyphellophora attinorum</name>
    <dbReference type="NCBI Taxonomy" id="1664694"/>
    <lineage>
        <taxon>Eukaryota</taxon>
        <taxon>Fungi</taxon>
        <taxon>Dikarya</taxon>
        <taxon>Ascomycota</taxon>
        <taxon>Pezizomycotina</taxon>
        <taxon>Eurotiomycetes</taxon>
        <taxon>Chaetothyriomycetidae</taxon>
        <taxon>Chaetothyriales</taxon>
        <taxon>Cyphellophoraceae</taxon>
        <taxon>Cyphellophora</taxon>
    </lineage>
</organism>
<dbReference type="InterPro" id="IPR050815">
    <property type="entry name" value="TF_fung"/>
</dbReference>
<dbReference type="PROSITE" id="PS00463">
    <property type="entry name" value="ZN2_CY6_FUNGAL_1"/>
    <property type="match status" value="1"/>
</dbReference>
<dbReference type="SMART" id="SM00066">
    <property type="entry name" value="GAL4"/>
    <property type="match status" value="1"/>
</dbReference>
<comment type="subcellular location">
    <subcellularLocation>
        <location evidence="1">Nucleus</location>
    </subcellularLocation>
</comment>
<dbReference type="CDD" id="cd00067">
    <property type="entry name" value="GAL4"/>
    <property type="match status" value="1"/>
</dbReference>
<dbReference type="InterPro" id="IPR036864">
    <property type="entry name" value="Zn2-C6_fun-type_DNA-bd_sf"/>
</dbReference>
<evidence type="ECO:0000256" key="7">
    <source>
        <dbReference type="SAM" id="Coils"/>
    </source>
</evidence>
<dbReference type="VEuPathDB" id="FungiDB:AB675_6685"/>
<sequence>MSASDSEAENTDDSQGSRNPKKRKRNQKISCELCKARKVKCDRAEPSCGWCAKNSRVCVYQERKKPGMRIAYVHELEDKVNRLEAVLHSLGRRVEDHIQEHEVTVKKPPAPFSTQTGYTPHSDVSREAISQSTESPTADSSWQYVSNQRDQHRHLPEPMSVRSVIADGSEYRNGPRPRSYTSSSLTANRSFSVGEQELPPYDLVYNLVDLFFKHINPWSPILDRKTTFNVLFGGSRLTEDDRVLLNAIVATTLRFSADARLTATSRKQYHDTAKTKVLFHCLENPCVSSMQALAILAIDTIGTSSSLQGMNLLAFVSRSIVQLGLGNELTMYLGQPTYQTVSSHHLAYPPQPSSWIEEEGRRRLVWMLYILDRYTTLSTSSTFTFPDNDLHLRLPCTYDLFSRNTSVSTRWPRPQLNSSAQYPMPDSMNISPANLGSFSYHCEVLTILSRIHEFLSRPVPLHSGSAMNNWRATYQHMDGSLTEWLHSLPGEYGKISQLCHSDPGSKISNWIMLHAAFVLAVLRLHSVAAYPASTSMHFQPSFNAMQRCLGAVESLREIAQDTINNSMLDLLGPPFAFSLWTSARLLIVDAATRDGDVDPKIRFFISTLEAMGQYWQIALTYARTLDRLVREGSDAMSMGNNVHSVSTVTPSTTMATMTPSPSISTAASTGYSFPLNRDPPSTNHHQHQHTSHPSTTPYTSSGLHPSSQQPRSFRAMRKRSYEIGRSLHSRRSETGVGSGHWWTEPNSATTTGSQVIMPQDGEVEYLDVFTFFDYPKVLPPEDGPISGPTSGEGSREGTRTPGAGVLHVGLAPTGQSMAQSMTSSSHSGTFPSSAIGGAGISVTAGSSRVQSPVFAMPVRESDWLGFQPPHE</sequence>
<dbReference type="GeneID" id="28738872"/>
<evidence type="ECO:0000256" key="8">
    <source>
        <dbReference type="SAM" id="MobiDB-lite"/>
    </source>
</evidence>
<feature type="compositionally biased region" description="Polar residues" evidence="8">
    <location>
        <begin position="702"/>
        <end position="711"/>
    </location>
</feature>
<dbReference type="AlphaFoldDB" id="A0A0N1P2C2"/>
<dbReference type="GO" id="GO:0005634">
    <property type="term" value="C:nucleus"/>
    <property type="evidence" value="ECO:0007669"/>
    <property type="project" value="UniProtKB-SubCell"/>
</dbReference>
<feature type="coiled-coil region" evidence="7">
    <location>
        <begin position="73"/>
        <end position="100"/>
    </location>
</feature>
<keyword evidence="11" id="KW-1185">Reference proteome</keyword>
<keyword evidence="4" id="KW-0238">DNA-binding</keyword>
<dbReference type="InterPro" id="IPR001138">
    <property type="entry name" value="Zn2Cys6_DnaBD"/>
</dbReference>
<dbReference type="EMBL" id="LFJN01000005">
    <property type="protein sequence ID" value="KPI43302.1"/>
    <property type="molecule type" value="Genomic_DNA"/>
</dbReference>
<evidence type="ECO:0000256" key="4">
    <source>
        <dbReference type="ARBA" id="ARBA00023125"/>
    </source>
</evidence>
<accession>A0A0N1P2C2</accession>
<dbReference type="SMART" id="SM00906">
    <property type="entry name" value="Fungal_trans"/>
    <property type="match status" value="1"/>
</dbReference>
<comment type="caution">
    <text evidence="10">The sequence shown here is derived from an EMBL/GenBank/DDBJ whole genome shotgun (WGS) entry which is preliminary data.</text>
</comment>
<dbReference type="Proteomes" id="UP000038010">
    <property type="component" value="Unassembled WGS sequence"/>
</dbReference>
<dbReference type="CDD" id="cd12148">
    <property type="entry name" value="fungal_TF_MHR"/>
    <property type="match status" value="1"/>
</dbReference>
<feature type="compositionally biased region" description="Low complexity" evidence="8">
    <location>
        <begin position="651"/>
        <end position="669"/>
    </location>
</feature>
<keyword evidence="2" id="KW-0479">Metal-binding</keyword>
<feature type="compositionally biased region" description="Polar residues" evidence="8">
    <location>
        <begin position="128"/>
        <end position="148"/>
    </location>
</feature>
<dbReference type="GO" id="GO:0000981">
    <property type="term" value="F:DNA-binding transcription factor activity, RNA polymerase II-specific"/>
    <property type="evidence" value="ECO:0007669"/>
    <property type="project" value="InterPro"/>
</dbReference>
<dbReference type="InterPro" id="IPR007219">
    <property type="entry name" value="XnlR_reg_dom"/>
</dbReference>
<dbReference type="PANTHER" id="PTHR47338:SF28">
    <property type="entry name" value="C6 TRANSCRIPTION FACTOR"/>
    <property type="match status" value="1"/>
</dbReference>